<reference evidence="10 11" key="1">
    <citation type="journal article" date="2018" name="Sci. Rep.">
        <title>Raphidocelis subcapitata (=Pseudokirchneriella subcapitata) provides an insight into genome evolution and environmental adaptations in the Sphaeropleales.</title>
        <authorList>
            <person name="Suzuki S."/>
            <person name="Yamaguchi H."/>
            <person name="Nakajima N."/>
            <person name="Kawachi M."/>
        </authorList>
    </citation>
    <scope>NUCLEOTIDE SEQUENCE [LARGE SCALE GENOMIC DNA]</scope>
    <source>
        <strain evidence="10 11">NIES-35</strain>
    </source>
</reference>
<dbReference type="PANTHER" id="PTHR12064">
    <property type="entry name" value="METAL TRANSPORTER CNNM"/>
    <property type="match status" value="1"/>
</dbReference>
<sequence length="608" mass="61931">MRSLRGPAAAAAALGLDARVLVLLHGVALAMVSKKAGELPLTPSQRIIFICTAVGLTLLAGLMSGLTLGLMSLDTVDLEVLKRSGTEAEQRYANGILPLVSNQHFLLVTLLLCNAVAMEALPLFLDRLADPVTAIVISVTAVLVFGEIFPQALCSRYGLAIGYYSAWIVRALMALTSPISWPLAKLLDVLLGADHKVVFRRTQLKALVDMHGADEGLGGTLTSDEVKVICGALDLTSKTARRSMTPLAKVFMLNSAATLTRDTMKAILASGHSRIPVHREGDRSDIIGLIIVKELLQYKVADAVPVANVRMRSLPRLSADTPMYDLLKLFQTGRSHMVVLTDTLAHIHAECEAAARAAAGDGGGGGGGGSARDSGDGDGGAKQRRRKKKGEADGDAAAAAAGEDYGGFMDGIAERINSGPVPFPDCPHDEEGVTVPVGIISIEDVIEELMQAEIVDETDLFVDNERSVRVNAHVLAAGLPAKLRSALQAQPGAAAAAAARLASAAAGAAVGARLSGAGGGAGVVGGGSGGGAGTLTVRKTRLRTLSGELPALGGGGGGGGSGSGSGGAGRPAGGLSPRAGGSRHGPAGGTSSGDTLRQPLLSPDGDHS</sequence>
<dbReference type="InterPro" id="IPR045095">
    <property type="entry name" value="ACDP"/>
</dbReference>
<evidence type="ECO:0000313" key="11">
    <source>
        <dbReference type="Proteomes" id="UP000247498"/>
    </source>
</evidence>
<dbReference type="InterPro" id="IPR046342">
    <property type="entry name" value="CBS_dom_sf"/>
</dbReference>
<dbReference type="STRING" id="307507.A0A2V0PAL1"/>
<feature type="compositionally biased region" description="Gly residues" evidence="7">
    <location>
        <begin position="360"/>
        <end position="370"/>
    </location>
</feature>
<feature type="transmembrane region" description="Helical" evidence="8">
    <location>
        <begin position="46"/>
        <end position="73"/>
    </location>
</feature>
<evidence type="ECO:0000256" key="5">
    <source>
        <dbReference type="ARBA" id="ARBA00023136"/>
    </source>
</evidence>
<evidence type="ECO:0000256" key="7">
    <source>
        <dbReference type="SAM" id="MobiDB-lite"/>
    </source>
</evidence>
<keyword evidence="4 6" id="KW-1133">Transmembrane helix</keyword>
<feature type="region of interest" description="Disordered" evidence="7">
    <location>
        <begin position="547"/>
        <end position="608"/>
    </location>
</feature>
<keyword evidence="3" id="KW-0677">Repeat</keyword>
<dbReference type="Proteomes" id="UP000247498">
    <property type="component" value="Unassembled WGS sequence"/>
</dbReference>
<dbReference type="GO" id="GO:0005737">
    <property type="term" value="C:cytoplasm"/>
    <property type="evidence" value="ECO:0007669"/>
    <property type="project" value="TreeGrafter"/>
</dbReference>
<dbReference type="Pfam" id="PF01595">
    <property type="entry name" value="CNNM"/>
    <property type="match status" value="1"/>
</dbReference>
<dbReference type="InParanoid" id="A0A2V0PAL1"/>
<comment type="caution">
    <text evidence="10">The sequence shown here is derived from an EMBL/GenBank/DDBJ whole genome shotgun (WGS) entry which is preliminary data.</text>
</comment>
<evidence type="ECO:0000259" key="9">
    <source>
        <dbReference type="PROSITE" id="PS51846"/>
    </source>
</evidence>
<evidence type="ECO:0000313" key="10">
    <source>
        <dbReference type="EMBL" id="GBF96894.1"/>
    </source>
</evidence>
<feature type="compositionally biased region" description="Gly residues" evidence="7">
    <location>
        <begin position="582"/>
        <end position="591"/>
    </location>
</feature>
<evidence type="ECO:0000256" key="8">
    <source>
        <dbReference type="SAM" id="Phobius"/>
    </source>
</evidence>
<dbReference type="OrthoDB" id="5353557at2759"/>
<feature type="compositionally biased region" description="Gly residues" evidence="7">
    <location>
        <begin position="552"/>
        <end position="572"/>
    </location>
</feature>
<feature type="transmembrane region" description="Helical" evidence="8">
    <location>
        <begin position="105"/>
        <end position="125"/>
    </location>
</feature>
<dbReference type="FunCoup" id="A0A2V0PAL1">
    <property type="interactions" value="1219"/>
</dbReference>
<protein>
    <recommendedName>
        <fullName evidence="9">CNNM transmembrane domain-containing protein</fullName>
    </recommendedName>
</protein>
<name>A0A2V0PAL1_9CHLO</name>
<dbReference type="CDD" id="cd04590">
    <property type="entry name" value="CBS_pair_CorC_HlyC_assoc"/>
    <property type="match status" value="1"/>
</dbReference>
<evidence type="ECO:0000256" key="4">
    <source>
        <dbReference type="ARBA" id="ARBA00022989"/>
    </source>
</evidence>
<dbReference type="Gene3D" id="3.10.580.10">
    <property type="entry name" value="CBS-domain"/>
    <property type="match status" value="1"/>
</dbReference>
<evidence type="ECO:0000256" key="3">
    <source>
        <dbReference type="ARBA" id="ARBA00022737"/>
    </source>
</evidence>
<keyword evidence="2 6" id="KW-0812">Transmembrane</keyword>
<evidence type="ECO:0000256" key="1">
    <source>
        <dbReference type="ARBA" id="ARBA00004141"/>
    </source>
</evidence>
<feature type="domain" description="CNNM transmembrane" evidence="9">
    <location>
        <begin position="42"/>
        <end position="225"/>
    </location>
</feature>
<dbReference type="PANTHER" id="PTHR12064:SF97">
    <property type="entry name" value="METAL TRANSPORTER CNNM-5"/>
    <property type="match status" value="1"/>
</dbReference>
<keyword evidence="5 6" id="KW-0472">Membrane</keyword>
<dbReference type="InterPro" id="IPR044751">
    <property type="entry name" value="Ion_transp-like_CBS"/>
</dbReference>
<feature type="transmembrane region" description="Helical" evidence="8">
    <location>
        <begin position="131"/>
        <end position="149"/>
    </location>
</feature>
<dbReference type="EMBL" id="BDRX01000088">
    <property type="protein sequence ID" value="GBF96894.1"/>
    <property type="molecule type" value="Genomic_DNA"/>
</dbReference>
<dbReference type="GO" id="GO:0016020">
    <property type="term" value="C:membrane"/>
    <property type="evidence" value="ECO:0007669"/>
    <property type="project" value="UniProtKB-SubCell"/>
</dbReference>
<keyword evidence="11" id="KW-1185">Reference proteome</keyword>
<dbReference type="PROSITE" id="PS51846">
    <property type="entry name" value="CNNM"/>
    <property type="match status" value="1"/>
</dbReference>
<proteinExistence type="predicted"/>
<comment type="subcellular location">
    <subcellularLocation>
        <location evidence="1">Membrane</location>
        <topology evidence="1">Multi-pass membrane protein</topology>
    </subcellularLocation>
</comment>
<organism evidence="10 11">
    <name type="scientific">Raphidocelis subcapitata</name>
    <dbReference type="NCBI Taxonomy" id="307507"/>
    <lineage>
        <taxon>Eukaryota</taxon>
        <taxon>Viridiplantae</taxon>
        <taxon>Chlorophyta</taxon>
        <taxon>core chlorophytes</taxon>
        <taxon>Chlorophyceae</taxon>
        <taxon>CS clade</taxon>
        <taxon>Sphaeropleales</taxon>
        <taxon>Selenastraceae</taxon>
        <taxon>Raphidocelis</taxon>
    </lineage>
</organism>
<accession>A0A2V0PAL1</accession>
<dbReference type="InterPro" id="IPR002550">
    <property type="entry name" value="CNNM"/>
</dbReference>
<evidence type="ECO:0000256" key="2">
    <source>
        <dbReference type="ARBA" id="ARBA00022692"/>
    </source>
</evidence>
<dbReference type="GO" id="GO:0010960">
    <property type="term" value="P:magnesium ion homeostasis"/>
    <property type="evidence" value="ECO:0007669"/>
    <property type="project" value="InterPro"/>
</dbReference>
<dbReference type="AlphaFoldDB" id="A0A2V0PAL1"/>
<dbReference type="SUPFAM" id="SSF54631">
    <property type="entry name" value="CBS-domain pair"/>
    <property type="match status" value="1"/>
</dbReference>
<evidence type="ECO:0000256" key="6">
    <source>
        <dbReference type="PROSITE-ProRule" id="PRU01193"/>
    </source>
</evidence>
<feature type="region of interest" description="Disordered" evidence="7">
    <location>
        <begin position="358"/>
        <end position="395"/>
    </location>
</feature>
<dbReference type="GO" id="GO:0030026">
    <property type="term" value="P:intracellular manganese ion homeostasis"/>
    <property type="evidence" value="ECO:0007669"/>
    <property type="project" value="TreeGrafter"/>
</dbReference>
<gene>
    <name evidence="10" type="ORF">Rsub_09899</name>
</gene>